<proteinExistence type="predicted"/>
<evidence type="ECO:0000313" key="2">
    <source>
        <dbReference type="Proteomes" id="UP001220256"/>
    </source>
</evidence>
<protein>
    <recommendedName>
        <fullName evidence="3">HNH nuclease domain-containing protein</fullName>
    </recommendedName>
</protein>
<sequence>MDAQTLIRRHDVLKNLHQRVNDCESFFLSPSDLQGLGIQAFGVGITEDGILQFHPYTSKISNDGPPKLDNCPDFDSILKNVLTTYPNAEDPMTVAYEEAMMVSGPDEWESHAFQTQYYMSWHIDTHRKGRPTCSSLMDLGSLRLRRTEKKRNDPPISEHAFGLCWRIQTLFHDSEENAPLPHAIIDTVAHVPANHADQSLTLHEVRAIVNMMLIRTSHRPFRRYSIHPLLAHILYGRTTRKDHQASFDGENLILQYSPLWSFEDDDTAPVELFIRYYISQLVGLERADASVRGLAESVALMDLE</sequence>
<reference evidence="1 2" key="1">
    <citation type="journal article" date="2023" name="IMA Fungus">
        <title>Comparative genomic study of the Penicillium genus elucidates a diverse pangenome and 15 lateral gene transfer events.</title>
        <authorList>
            <person name="Petersen C."/>
            <person name="Sorensen T."/>
            <person name="Nielsen M.R."/>
            <person name="Sondergaard T.E."/>
            <person name="Sorensen J.L."/>
            <person name="Fitzpatrick D.A."/>
            <person name="Frisvad J.C."/>
            <person name="Nielsen K.L."/>
        </authorList>
    </citation>
    <scope>NUCLEOTIDE SEQUENCE [LARGE SCALE GENOMIC DNA]</scope>
    <source>
        <strain evidence="1 2">IBT 3361</strain>
    </source>
</reference>
<dbReference type="Proteomes" id="UP001220256">
    <property type="component" value="Unassembled WGS sequence"/>
</dbReference>
<keyword evidence="2" id="KW-1185">Reference proteome</keyword>
<gene>
    <name evidence="1" type="ORF">N7505_001981</name>
</gene>
<comment type="caution">
    <text evidence="1">The sequence shown here is derived from an EMBL/GenBank/DDBJ whole genome shotgun (WGS) entry which is preliminary data.</text>
</comment>
<organism evidence="1 2">
    <name type="scientific">Penicillium chrysogenum</name>
    <name type="common">Penicillium notatum</name>
    <dbReference type="NCBI Taxonomy" id="5076"/>
    <lineage>
        <taxon>Eukaryota</taxon>
        <taxon>Fungi</taxon>
        <taxon>Dikarya</taxon>
        <taxon>Ascomycota</taxon>
        <taxon>Pezizomycotina</taxon>
        <taxon>Eurotiomycetes</taxon>
        <taxon>Eurotiomycetidae</taxon>
        <taxon>Eurotiales</taxon>
        <taxon>Aspergillaceae</taxon>
        <taxon>Penicillium</taxon>
        <taxon>Penicillium chrysogenum species complex</taxon>
    </lineage>
</organism>
<evidence type="ECO:0008006" key="3">
    <source>
        <dbReference type="Google" id="ProtNLM"/>
    </source>
</evidence>
<name>A0ABQ8WZ77_PENCH</name>
<accession>A0ABQ8WZ77</accession>
<evidence type="ECO:0000313" key="1">
    <source>
        <dbReference type="EMBL" id="KAJ5284001.1"/>
    </source>
</evidence>
<dbReference type="EMBL" id="JAPVEB010000001">
    <property type="protein sequence ID" value="KAJ5284001.1"/>
    <property type="molecule type" value="Genomic_DNA"/>
</dbReference>